<dbReference type="SMART" id="SM00225">
    <property type="entry name" value="BTB"/>
    <property type="match status" value="1"/>
</dbReference>
<sequence length="309" mass="35134">MHEGRNPQQIEGLWFSNDSLVVLSAGDKIFRVPKSILAARSSVFQAMFEFPQPTTDADEMSKTIEGSPVIHLHDDPGEVEAFLRAIFDSSYFMPPPNEVDFLAVLGILRLSHKYDVAYLYKRAISYLETLYPIELHEVGGDTTILYPDWDAELRALEVIHEVGATWLLPFAYHSIVEYSGIKYRTWGHCPTARKELILRICMLQREATERLFDSLTLTSTCAFRDACNLSKFAFLKTRGNPNERHDQSPLREDTFSNRPALDRALCLSCSAEAGREYDAVRSQIWLELPANCDLEGWDVLLKQRAVALV</sequence>
<dbReference type="AlphaFoldDB" id="A0A8H7D9A8"/>
<dbReference type="Proteomes" id="UP000623467">
    <property type="component" value="Unassembled WGS sequence"/>
</dbReference>
<dbReference type="PROSITE" id="PS50097">
    <property type="entry name" value="BTB"/>
    <property type="match status" value="1"/>
</dbReference>
<comment type="caution">
    <text evidence="2">The sequence shown here is derived from an EMBL/GenBank/DDBJ whole genome shotgun (WGS) entry which is preliminary data.</text>
</comment>
<dbReference type="Gene3D" id="3.30.710.10">
    <property type="entry name" value="Potassium Channel Kv1.1, Chain A"/>
    <property type="match status" value="1"/>
</dbReference>
<evidence type="ECO:0000313" key="3">
    <source>
        <dbReference type="Proteomes" id="UP000623467"/>
    </source>
</evidence>
<name>A0A8H7D9A8_9AGAR</name>
<feature type="domain" description="BTB" evidence="1">
    <location>
        <begin position="17"/>
        <end position="95"/>
    </location>
</feature>
<proteinExistence type="predicted"/>
<reference evidence="2" key="1">
    <citation type="submission" date="2020-05" db="EMBL/GenBank/DDBJ databases">
        <title>Mycena genomes resolve the evolution of fungal bioluminescence.</title>
        <authorList>
            <person name="Tsai I.J."/>
        </authorList>
    </citation>
    <scope>NUCLEOTIDE SEQUENCE</scope>
    <source>
        <strain evidence="2">160909Yilan</strain>
    </source>
</reference>
<protein>
    <submittedName>
        <fullName evidence="2">BTB domain-containing protein</fullName>
    </submittedName>
</protein>
<dbReference type="OrthoDB" id="6359816at2759"/>
<dbReference type="InterPro" id="IPR000210">
    <property type="entry name" value="BTB/POZ_dom"/>
</dbReference>
<keyword evidence="3" id="KW-1185">Reference proteome</keyword>
<accession>A0A8H7D9A8</accession>
<dbReference type="Pfam" id="PF00651">
    <property type="entry name" value="BTB"/>
    <property type="match status" value="1"/>
</dbReference>
<dbReference type="EMBL" id="JACAZH010000007">
    <property type="protein sequence ID" value="KAF7364302.1"/>
    <property type="molecule type" value="Genomic_DNA"/>
</dbReference>
<dbReference type="InterPro" id="IPR011333">
    <property type="entry name" value="SKP1/BTB/POZ_sf"/>
</dbReference>
<organism evidence="2 3">
    <name type="scientific">Mycena sanguinolenta</name>
    <dbReference type="NCBI Taxonomy" id="230812"/>
    <lineage>
        <taxon>Eukaryota</taxon>
        <taxon>Fungi</taxon>
        <taxon>Dikarya</taxon>
        <taxon>Basidiomycota</taxon>
        <taxon>Agaricomycotina</taxon>
        <taxon>Agaricomycetes</taxon>
        <taxon>Agaricomycetidae</taxon>
        <taxon>Agaricales</taxon>
        <taxon>Marasmiineae</taxon>
        <taxon>Mycenaceae</taxon>
        <taxon>Mycena</taxon>
    </lineage>
</organism>
<evidence type="ECO:0000259" key="1">
    <source>
        <dbReference type="PROSITE" id="PS50097"/>
    </source>
</evidence>
<dbReference type="CDD" id="cd18186">
    <property type="entry name" value="BTB_POZ_ZBTB_KLHL-like"/>
    <property type="match status" value="1"/>
</dbReference>
<dbReference type="SUPFAM" id="SSF54695">
    <property type="entry name" value="POZ domain"/>
    <property type="match status" value="1"/>
</dbReference>
<gene>
    <name evidence="2" type="ORF">MSAN_01090200</name>
</gene>
<evidence type="ECO:0000313" key="2">
    <source>
        <dbReference type="EMBL" id="KAF7364302.1"/>
    </source>
</evidence>